<accession>A0A223KKQ0</accession>
<dbReference type="Pfam" id="PF03241">
    <property type="entry name" value="HpaB"/>
    <property type="match status" value="1"/>
</dbReference>
<proteinExistence type="predicted"/>
<dbReference type="KEGG" id="bcoh:BC6307_00940"/>
<dbReference type="GO" id="GO:0010124">
    <property type="term" value="P:phenylacetate catabolic process"/>
    <property type="evidence" value="ECO:0007669"/>
    <property type="project" value="InterPro"/>
</dbReference>
<dbReference type="NCBIfam" id="TIGR02309">
    <property type="entry name" value="HpaB-1"/>
    <property type="match status" value="1"/>
</dbReference>
<feature type="domain" description="HpaB/PvcC/4-BUDH N-terminal" evidence="6">
    <location>
        <begin position="2"/>
        <end position="262"/>
    </location>
</feature>
<organism evidence="7 8">
    <name type="scientific">Sutcliffiella cohnii</name>
    <dbReference type="NCBI Taxonomy" id="33932"/>
    <lineage>
        <taxon>Bacteria</taxon>
        <taxon>Bacillati</taxon>
        <taxon>Bacillota</taxon>
        <taxon>Bacilli</taxon>
        <taxon>Bacillales</taxon>
        <taxon>Bacillaceae</taxon>
        <taxon>Sutcliffiella</taxon>
    </lineage>
</organism>
<protein>
    <submittedName>
        <fullName evidence="7">4-hydroxyphenylacetate 3-monooxygenase, oxygenase component</fullName>
    </submittedName>
</protein>
<dbReference type="PANTHER" id="PTHR36117:SF3">
    <property type="entry name" value="4-HYDROXYPHENYLACETATE 3-MONOOXYGENASE-RELATED"/>
    <property type="match status" value="1"/>
</dbReference>
<dbReference type="EMBL" id="CP018866">
    <property type="protein sequence ID" value="AST89944.1"/>
    <property type="molecule type" value="Genomic_DNA"/>
</dbReference>
<feature type="binding site" evidence="4">
    <location>
        <position position="183"/>
    </location>
    <ligand>
        <name>FAD</name>
        <dbReference type="ChEBI" id="CHEBI:57692"/>
    </ligand>
</feature>
<dbReference type="AlphaFoldDB" id="A0A223KKQ0"/>
<keyword evidence="8" id="KW-1185">Reference proteome</keyword>
<dbReference type="GO" id="GO:0016712">
    <property type="term" value="F:oxidoreductase activity, acting on paired donors, with incorporation or reduction of molecular oxygen, reduced flavin or flavoprotein as one donor, and incorporation of one atom of oxygen"/>
    <property type="evidence" value="ECO:0007669"/>
    <property type="project" value="InterPro"/>
</dbReference>
<feature type="domain" description="HpaB/PvcC/4-BUDH C-terminal" evidence="5">
    <location>
        <begin position="269"/>
        <end position="467"/>
    </location>
</feature>
<keyword evidence="7" id="KW-0503">Monooxygenase</keyword>
<evidence type="ECO:0000256" key="1">
    <source>
        <dbReference type="ARBA" id="ARBA00022630"/>
    </source>
</evidence>
<dbReference type="PIRSF" id="PIRSF000331">
    <property type="entry name" value="HpaA_HpaB"/>
    <property type="match status" value="1"/>
</dbReference>
<dbReference type="STRING" id="1314751.GCA_001591425_04732"/>
<dbReference type="InterPro" id="IPR024674">
    <property type="entry name" value="HpaB/PvcC/4-BUDH_N"/>
</dbReference>
<reference evidence="7 8" key="1">
    <citation type="submission" date="2016-12" db="EMBL/GenBank/DDBJ databases">
        <title>The whole genome sequencing and assembly of Bacillus cohnii DSM 6307T strain.</title>
        <authorList>
            <person name="Lee Y.-J."/>
            <person name="Yi H."/>
            <person name="Bahn Y.-S."/>
            <person name="Kim J.F."/>
            <person name="Lee D.-W."/>
        </authorList>
    </citation>
    <scope>NUCLEOTIDE SEQUENCE [LARGE SCALE GENOMIC DNA]</scope>
    <source>
        <strain evidence="7 8">DSM 6307</strain>
    </source>
</reference>
<dbReference type="InterPro" id="IPR036250">
    <property type="entry name" value="AcylCo_DH-like_C"/>
</dbReference>
<sequence length="469" mass="53346">MERIQNLKSNVWVDGEKVTDVTTHRAFQGVIKSQASLYDLQHDPTIKDIMTFKSPTTGNRIGTSFLRPLTKEDLEKRRKMVQYWAKTSAGMMGRSPDYMNTNLMALAAANSLLDAQGSLFAENLANFYEHAREHDLSFTHTFVTPQVNRSELYYESEERIVAARIVEKNADGIVIKGARLLATQGGITDEIIVSSSGLKMFDEPFAYFFSIPSNTDGLKFLCREPFSYRSSTWDHPLGARFEEMDAIVTFDSVLVPWERVFVVENVEVANTLYTESSYKQLVLHQVVSRQVEKTAFILGLAQAIVDTIAIGEYQHVREKIVEIIAFYESMKSLLLASEIHASFDKWGTMVPDLNPLAAAITLYPKQYPRLVEIVQLLGASGLVSIPTEKDFCSPIKEDVKQYMQAATCDATAKVKLFRLAWDATMSAFGSRQTLYERFFFGDPVRFVHGTYREYDRKEFVDDIYKFLEK</sequence>
<evidence type="ECO:0000256" key="3">
    <source>
        <dbReference type="ARBA" id="ARBA00023002"/>
    </source>
</evidence>
<evidence type="ECO:0000313" key="7">
    <source>
        <dbReference type="EMBL" id="AST89944.1"/>
    </source>
</evidence>
<dbReference type="SUPFAM" id="SSF56645">
    <property type="entry name" value="Acyl-CoA dehydrogenase NM domain-like"/>
    <property type="match status" value="1"/>
</dbReference>
<evidence type="ECO:0000256" key="2">
    <source>
        <dbReference type="ARBA" id="ARBA00022827"/>
    </source>
</evidence>
<dbReference type="InterPro" id="IPR009100">
    <property type="entry name" value="AcylCoA_DH/oxidase_NM_dom_sf"/>
</dbReference>
<evidence type="ECO:0000259" key="6">
    <source>
        <dbReference type="Pfam" id="PF11794"/>
    </source>
</evidence>
<dbReference type="InterPro" id="IPR004925">
    <property type="entry name" value="HpaB/PvcC/4-BUDH"/>
</dbReference>
<dbReference type="PANTHER" id="PTHR36117">
    <property type="entry name" value="4-HYDROXYPHENYLACETATE 3-MONOOXYGENASE-RELATED"/>
    <property type="match status" value="1"/>
</dbReference>
<gene>
    <name evidence="7" type="ORF">BC6307_00940</name>
</gene>
<evidence type="ECO:0000259" key="5">
    <source>
        <dbReference type="Pfam" id="PF03241"/>
    </source>
</evidence>
<keyword evidence="3" id="KW-0560">Oxidoreductase</keyword>
<dbReference type="InterPro" id="IPR046373">
    <property type="entry name" value="Acyl-CoA_Oxase/DH_mid-dom_sf"/>
</dbReference>
<dbReference type="InterPro" id="IPR024719">
    <property type="entry name" value="HpaB/PvcC/4-BUDH_C"/>
</dbReference>
<name>A0A223KKQ0_9BACI</name>
<evidence type="ECO:0000256" key="4">
    <source>
        <dbReference type="PIRSR" id="PIRSR000331-2"/>
    </source>
</evidence>
<dbReference type="Gene3D" id="2.40.110.10">
    <property type="entry name" value="Butyryl-CoA Dehydrogenase, subunit A, domain 2"/>
    <property type="match status" value="1"/>
</dbReference>
<evidence type="ECO:0000313" key="8">
    <source>
        <dbReference type="Proteomes" id="UP000215224"/>
    </source>
</evidence>
<dbReference type="GO" id="GO:0050660">
    <property type="term" value="F:flavin adenine dinucleotide binding"/>
    <property type="evidence" value="ECO:0007669"/>
    <property type="project" value="InterPro"/>
</dbReference>
<dbReference type="InterPro" id="IPR012687">
    <property type="entry name" value="HpaB_Deino-type"/>
</dbReference>
<dbReference type="Gene3D" id="1.10.3140.10">
    <property type="entry name" value="4-hydroxybutyryl-coa dehydratase, domain 1"/>
    <property type="match status" value="1"/>
</dbReference>
<feature type="binding site" evidence="4">
    <location>
        <begin position="146"/>
        <end position="149"/>
    </location>
    <ligand>
        <name>FAD</name>
        <dbReference type="ChEBI" id="CHEBI:57692"/>
    </ligand>
</feature>
<dbReference type="Proteomes" id="UP000215224">
    <property type="component" value="Chromosome"/>
</dbReference>
<dbReference type="Gene3D" id="1.20.140.10">
    <property type="entry name" value="Butyryl-CoA Dehydrogenase, subunit A, domain 3"/>
    <property type="match status" value="1"/>
</dbReference>
<feature type="binding site" evidence="4">
    <location>
        <begin position="442"/>
        <end position="445"/>
    </location>
    <ligand>
        <name>FAD</name>
        <dbReference type="ChEBI" id="CHEBI:57692"/>
    </ligand>
</feature>
<dbReference type="Pfam" id="PF11794">
    <property type="entry name" value="HpaB_N"/>
    <property type="match status" value="1"/>
</dbReference>
<keyword evidence="2 4" id="KW-0274">FAD</keyword>
<dbReference type="SUPFAM" id="SSF47203">
    <property type="entry name" value="Acyl-CoA dehydrogenase C-terminal domain-like"/>
    <property type="match status" value="1"/>
</dbReference>
<keyword evidence="1" id="KW-0285">Flavoprotein</keyword>
<dbReference type="GO" id="GO:0016627">
    <property type="term" value="F:oxidoreductase activity, acting on the CH-CH group of donors"/>
    <property type="evidence" value="ECO:0007669"/>
    <property type="project" value="InterPro"/>
</dbReference>